<dbReference type="InterPro" id="IPR016039">
    <property type="entry name" value="Thiolase-like"/>
</dbReference>
<keyword evidence="13" id="KW-1185">Reference proteome</keyword>
<proteinExistence type="inferred from homology"/>
<dbReference type="InterPro" id="IPR020617">
    <property type="entry name" value="Thiolase_C"/>
</dbReference>
<dbReference type="NCBIfam" id="TIGR02446">
    <property type="entry name" value="FadI"/>
    <property type="match status" value="1"/>
</dbReference>
<comment type="function">
    <text evidence="8">Catalyzes the final step of fatty acid oxidation in which acetyl-CoA is released and the CoA ester of a fatty acid two carbons shorter is formed.</text>
</comment>
<dbReference type="HAMAP" id="MF_01618">
    <property type="entry name" value="FadI"/>
    <property type="match status" value="1"/>
</dbReference>
<feature type="domain" description="Thiolase N-terminal" evidence="10">
    <location>
        <begin position="15"/>
        <end position="287"/>
    </location>
</feature>
<keyword evidence="7 8" id="KW-0012">Acyltransferase</keyword>
<evidence type="ECO:0000313" key="13">
    <source>
        <dbReference type="Proteomes" id="UP001057998"/>
    </source>
</evidence>
<dbReference type="EC" id="2.3.1.16" evidence="8"/>
<dbReference type="PANTHER" id="PTHR18919">
    <property type="entry name" value="ACETYL-COA C-ACYLTRANSFERASE"/>
    <property type="match status" value="1"/>
</dbReference>
<dbReference type="InterPro" id="IPR020616">
    <property type="entry name" value="Thiolase_N"/>
</dbReference>
<evidence type="ECO:0000259" key="11">
    <source>
        <dbReference type="Pfam" id="PF02803"/>
    </source>
</evidence>
<dbReference type="Pfam" id="PF00108">
    <property type="entry name" value="Thiolase_N"/>
    <property type="match status" value="1"/>
</dbReference>
<accession>A0ABY5GJ97</accession>
<evidence type="ECO:0000256" key="6">
    <source>
        <dbReference type="ARBA" id="ARBA00023098"/>
    </source>
</evidence>
<keyword evidence="3 8" id="KW-0808">Transferase</keyword>
<evidence type="ECO:0000256" key="7">
    <source>
        <dbReference type="ARBA" id="ARBA00023315"/>
    </source>
</evidence>
<dbReference type="RefSeq" id="WP_255389737.1">
    <property type="nucleotide sequence ID" value="NZ_CP101508.1"/>
</dbReference>
<dbReference type="Gene3D" id="3.40.47.10">
    <property type="match status" value="1"/>
</dbReference>
<comment type="similarity">
    <text evidence="1 8 9">Belongs to the thiolase-like superfamily. Thiolase family.</text>
</comment>
<dbReference type="NCBIfam" id="TIGR01930">
    <property type="entry name" value="AcCoA-C-Actrans"/>
    <property type="match status" value="1"/>
</dbReference>
<comment type="subunit">
    <text evidence="8">Heterotetramer of two alpha chains (FadJ) and two beta chains (FadI).</text>
</comment>
<gene>
    <name evidence="8 12" type="primary">fadI</name>
    <name evidence="12" type="ORF">NNL38_04030</name>
</gene>
<evidence type="ECO:0000259" key="10">
    <source>
        <dbReference type="Pfam" id="PF00108"/>
    </source>
</evidence>
<evidence type="ECO:0000256" key="4">
    <source>
        <dbReference type="ARBA" id="ARBA00022832"/>
    </source>
</evidence>
<dbReference type="NCBIfam" id="NF006516">
    <property type="entry name" value="PRK08963.1"/>
    <property type="match status" value="1"/>
</dbReference>
<dbReference type="PIRSF" id="PIRSF000429">
    <property type="entry name" value="Ac-CoA_Ac_transf"/>
    <property type="match status" value="1"/>
</dbReference>
<dbReference type="SUPFAM" id="SSF53901">
    <property type="entry name" value="Thiolase-like"/>
    <property type="match status" value="2"/>
</dbReference>
<evidence type="ECO:0000256" key="3">
    <source>
        <dbReference type="ARBA" id="ARBA00022679"/>
    </source>
</evidence>
<reference evidence="12" key="1">
    <citation type="submission" date="2022-07" db="EMBL/GenBank/DDBJ databases">
        <title>Genome sequencing of Photobacterium atrarenae GJH2-4.</title>
        <authorList>
            <person name="Park S.-J."/>
        </authorList>
    </citation>
    <scope>NUCLEOTIDE SEQUENCE</scope>
    <source>
        <strain evidence="12">GJH2-4</strain>
    </source>
</reference>
<protein>
    <recommendedName>
        <fullName evidence="8">3-ketoacyl-CoA thiolase</fullName>
        <ecNumber evidence="8">2.3.1.16</ecNumber>
    </recommendedName>
    <alternativeName>
        <fullName evidence="8">ACSs</fullName>
    </alternativeName>
    <alternativeName>
        <fullName evidence="8">Acetyl-CoA acyltransferase</fullName>
    </alternativeName>
    <alternativeName>
        <fullName evidence="8">Acyl-CoA ligase</fullName>
    </alternativeName>
    <alternativeName>
        <fullName evidence="8">Beta-ketothiolase</fullName>
    </alternativeName>
    <alternativeName>
        <fullName evidence="8">Fatty acid oxidation complex subunit beta</fullName>
    </alternativeName>
</protein>
<organism evidence="12 13">
    <name type="scientific">Photobacterium atrarenae</name>
    <dbReference type="NCBI Taxonomy" id="865757"/>
    <lineage>
        <taxon>Bacteria</taxon>
        <taxon>Pseudomonadati</taxon>
        <taxon>Pseudomonadota</taxon>
        <taxon>Gammaproteobacteria</taxon>
        <taxon>Vibrionales</taxon>
        <taxon>Vibrionaceae</taxon>
        <taxon>Photobacterium</taxon>
    </lineage>
</organism>
<name>A0ABY5GJ97_9GAMM</name>
<dbReference type="EMBL" id="CP101508">
    <property type="protein sequence ID" value="UTV28423.1"/>
    <property type="molecule type" value="Genomic_DNA"/>
</dbReference>
<keyword evidence="2 8" id="KW-0963">Cytoplasm</keyword>
<dbReference type="InterPro" id="IPR002155">
    <property type="entry name" value="Thiolase"/>
</dbReference>
<evidence type="ECO:0000256" key="9">
    <source>
        <dbReference type="RuleBase" id="RU003557"/>
    </source>
</evidence>
<keyword evidence="6 8" id="KW-0443">Lipid metabolism</keyword>
<evidence type="ECO:0000256" key="5">
    <source>
        <dbReference type="ARBA" id="ARBA00022963"/>
    </source>
</evidence>
<dbReference type="InterPro" id="IPR012806">
    <property type="entry name" value="Ac-CoA_C-AcTrfase_FadI"/>
</dbReference>
<evidence type="ECO:0000256" key="2">
    <source>
        <dbReference type="ARBA" id="ARBA00022490"/>
    </source>
</evidence>
<comment type="catalytic activity">
    <reaction evidence="8">
        <text>an acyl-CoA + acetyl-CoA = a 3-oxoacyl-CoA + CoA</text>
        <dbReference type="Rhea" id="RHEA:21564"/>
        <dbReference type="ChEBI" id="CHEBI:57287"/>
        <dbReference type="ChEBI" id="CHEBI:57288"/>
        <dbReference type="ChEBI" id="CHEBI:58342"/>
        <dbReference type="ChEBI" id="CHEBI:90726"/>
        <dbReference type="EC" id="2.3.1.16"/>
    </reaction>
</comment>
<feature type="domain" description="Thiolase C-terminal" evidence="11">
    <location>
        <begin position="295"/>
        <end position="434"/>
    </location>
</feature>
<comment type="pathway">
    <text evidence="8">Lipid metabolism; fatty acid beta-oxidation.</text>
</comment>
<dbReference type="InterPro" id="IPR020613">
    <property type="entry name" value="Thiolase_CS"/>
</dbReference>
<feature type="active site" description="Proton acceptor" evidence="8">
    <location>
        <position position="422"/>
    </location>
</feature>
<dbReference type="Proteomes" id="UP001057998">
    <property type="component" value="Chromosome 1"/>
</dbReference>
<feature type="active site" description="Acyl-thioester intermediate" evidence="8">
    <location>
        <position position="99"/>
    </location>
</feature>
<dbReference type="CDD" id="cd00751">
    <property type="entry name" value="thiolase"/>
    <property type="match status" value="1"/>
</dbReference>
<sequence>MTRLQNLTTRQGERIAVVSGLRTPFARQATAFNGVPALDMGKMVVNEMLQQMDFDPKLIEQVVFGQVVQMPEAPNIAREIVLGTGMNIGTDAYSVTRACATSFQAAANVAESIISGTIDIGIAGGADSSSVLPIGVSKKLAATLLALSKAKTMGKRLKLLSQLSMKDLMPVPPAVAEYSTGLSMGQTAEQMAKSHGITRQEQDVLAHRSHTLAAQAWNDGLIRDEVITAFPEPYRQWIDKDNNIRENSSLESYAKLRPAFDRKFGSVTAANATPLTDGAAAIMLMREGRAKELGLKPLGYIRSYAFAAIGVEQDMLMGPSYATPLALDRAGLSLSDLTLIDMHEAFAAQTLANVKMFGSKKFAEEKLGRSQAIGEIDMDKFNVLGGSIAYGHPFAATGARMITQTLRELQRRGGGFALNTACAAGGLGAAMILEAE</sequence>
<dbReference type="PANTHER" id="PTHR18919:SF107">
    <property type="entry name" value="ACETYL-COA ACETYLTRANSFERASE, CYTOSOLIC"/>
    <property type="match status" value="1"/>
</dbReference>
<evidence type="ECO:0000256" key="8">
    <source>
        <dbReference type="HAMAP-Rule" id="MF_01618"/>
    </source>
</evidence>
<evidence type="ECO:0000256" key="1">
    <source>
        <dbReference type="ARBA" id="ARBA00010982"/>
    </source>
</evidence>
<feature type="active site" description="Proton acceptor" evidence="8">
    <location>
        <position position="392"/>
    </location>
</feature>
<keyword evidence="4 8" id="KW-0276">Fatty acid metabolism</keyword>
<dbReference type="Pfam" id="PF02803">
    <property type="entry name" value="Thiolase_C"/>
    <property type="match status" value="1"/>
</dbReference>
<dbReference type="PROSITE" id="PS00737">
    <property type="entry name" value="THIOLASE_2"/>
    <property type="match status" value="1"/>
</dbReference>
<evidence type="ECO:0000313" key="12">
    <source>
        <dbReference type="EMBL" id="UTV28423.1"/>
    </source>
</evidence>
<keyword evidence="5 8" id="KW-0442">Lipid degradation</keyword>
<comment type="subcellular location">
    <subcellularLocation>
        <location evidence="8">Cytoplasm</location>
    </subcellularLocation>
</comment>
<dbReference type="GO" id="GO:0003988">
    <property type="term" value="F:acetyl-CoA C-acyltransferase activity"/>
    <property type="evidence" value="ECO:0007669"/>
    <property type="project" value="UniProtKB-EC"/>
</dbReference>